<accession>A0A4P9WCS7</accession>
<dbReference type="Proteomes" id="UP000269721">
    <property type="component" value="Unassembled WGS sequence"/>
</dbReference>
<keyword evidence="3" id="KW-1185">Reference proteome</keyword>
<dbReference type="EMBL" id="KZ995546">
    <property type="protein sequence ID" value="RKO90461.1"/>
    <property type="molecule type" value="Genomic_DNA"/>
</dbReference>
<dbReference type="GO" id="GO:0020037">
    <property type="term" value="F:heme binding"/>
    <property type="evidence" value="ECO:0007669"/>
    <property type="project" value="InterPro"/>
</dbReference>
<dbReference type="PANTHER" id="PTHR24305:SF166">
    <property type="entry name" value="CYTOCHROME P450 12A4, MITOCHONDRIAL-RELATED"/>
    <property type="match status" value="1"/>
</dbReference>
<name>A0A4P9WCS7_9FUNG</name>
<proteinExistence type="inferred from homology"/>
<dbReference type="PANTHER" id="PTHR24305">
    <property type="entry name" value="CYTOCHROME P450"/>
    <property type="match status" value="1"/>
</dbReference>
<dbReference type="Gene3D" id="1.10.630.10">
    <property type="entry name" value="Cytochrome P450"/>
    <property type="match status" value="1"/>
</dbReference>
<evidence type="ECO:0000256" key="1">
    <source>
        <dbReference type="ARBA" id="ARBA00010617"/>
    </source>
</evidence>
<dbReference type="GO" id="GO:0016705">
    <property type="term" value="F:oxidoreductase activity, acting on paired donors, with incorporation or reduction of molecular oxygen"/>
    <property type="evidence" value="ECO:0007669"/>
    <property type="project" value="InterPro"/>
</dbReference>
<dbReference type="SUPFAM" id="SSF48264">
    <property type="entry name" value="Cytochrome P450"/>
    <property type="match status" value="1"/>
</dbReference>
<dbReference type="Pfam" id="PF00067">
    <property type="entry name" value="p450"/>
    <property type="match status" value="1"/>
</dbReference>
<sequence length="179" mass="19989">MSRPSDTSSTLHGSLLIRPSQNLDMRARLQADLDTLPLDDRGLISNDSLKTLPYVSALLKKTLRIDPSVGGISRQLEADTLIGGYLLPKKTTLFIYMLALHQETGWTDPDVLTPERVMDGSGEAEEREGAHSMGFDGNALAGRQYTIEPIKCLVQSTERVAFVTFRLKTKKYIVQIRRR</sequence>
<dbReference type="GO" id="GO:0004497">
    <property type="term" value="F:monooxygenase activity"/>
    <property type="evidence" value="ECO:0007669"/>
    <property type="project" value="InterPro"/>
</dbReference>
<comment type="similarity">
    <text evidence="1">Belongs to the cytochrome P450 family.</text>
</comment>
<protein>
    <submittedName>
        <fullName evidence="2">Cytochrome P450</fullName>
    </submittedName>
</protein>
<evidence type="ECO:0000313" key="3">
    <source>
        <dbReference type="Proteomes" id="UP000269721"/>
    </source>
</evidence>
<dbReference type="InterPro" id="IPR050121">
    <property type="entry name" value="Cytochrome_P450_monoxygenase"/>
</dbReference>
<dbReference type="GO" id="GO:0005506">
    <property type="term" value="F:iron ion binding"/>
    <property type="evidence" value="ECO:0007669"/>
    <property type="project" value="InterPro"/>
</dbReference>
<dbReference type="InterPro" id="IPR036396">
    <property type="entry name" value="Cyt_P450_sf"/>
</dbReference>
<reference evidence="3" key="1">
    <citation type="journal article" date="2018" name="Nat. Microbiol.">
        <title>Leveraging single-cell genomics to expand the fungal tree of life.</title>
        <authorList>
            <person name="Ahrendt S.R."/>
            <person name="Quandt C.A."/>
            <person name="Ciobanu D."/>
            <person name="Clum A."/>
            <person name="Salamov A."/>
            <person name="Andreopoulos B."/>
            <person name="Cheng J.F."/>
            <person name="Woyke T."/>
            <person name="Pelin A."/>
            <person name="Henrissat B."/>
            <person name="Reynolds N.K."/>
            <person name="Benny G.L."/>
            <person name="Smith M.E."/>
            <person name="James T.Y."/>
            <person name="Grigoriev I.V."/>
        </authorList>
    </citation>
    <scope>NUCLEOTIDE SEQUENCE [LARGE SCALE GENOMIC DNA]</scope>
</reference>
<evidence type="ECO:0000313" key="2">
    <source>
        <dbReference type="EMBL" id="RKO90461.1"/>
    </source>
</evidence>
<dbReference type="OrthoDB" id="1470350at2759"/>
<dbReference type="AlphaFoldDB" id="A0A4P9WCS7"/>
<gene>
    <name evidence="2" type="ORF">BDK51DRAFT_50454</name>
</gene>
<organism evidence="2 3">
    <name type="scientific">Blyttiomyces helicus</name>
    <dbReference type="NCBI Taxonomy" id="388810"/>
    <lineage>
        <taxon>Eukaryota</taxon>
        <taxon>Fungi</taxon>
        <taxon>Fungi incertae sedis</taxon>
        <taxon>Chytridiomycota</taxon>
        <taxon>Chytridiomycota incertae sedis</taxon>
        <taxon>Chytridiomycetes</taxon>
        <taxon>Chytridiomycetes incertae sedis</taxon>
        <taxon>Blyttiomyces</taxon>
    </lineage>
</organism>
<dbReference type="InterPro" id="IPR001128">
    <property type="entry name" value="Cyt_P450"/>
</dbReference>